<dbReference type="EMBL" id="FWXT01000007">
    <property type="protein sequence ID" value="SMD09004.1"/>
    <property type="molecule type" value="Genomic_DNA"/>
</dbReference>
<feature type="domain" description="DUF11" evidence="3">
    <location>
        <begin position="547"/>
        <end position="659"/>
    </location>
</feature>
<dbReference type="PANTHER" id="PTHR34819:SF3">
    <property type="entry name" value="CELL SURFACE PROTEIN"/>
    <property type="match status" value="1"/>
</dbReference>
<dbReference type="InterPro" id="IPR013783">
    <property type="entry name" value="Ig-like_fold"/>
</dbReference>
<name>A0A1W2EH09_9SPHI</name>
<evidence type="ECO:0000259" key="3">
    <source>
        <dbReference type="Pfam" id="PF01345"/>
    </source>
</evidence>
<gene>
    <name evidence="4" type="ORF">SAMN04488524_4810</name>
</gene>
<evidence type="ECO:0000256" key="1">
    <source>
        <dbReference type="SAM" id="MobiDB-lite"/>
    </source>
</evidence>
<dbReference type="NCBIfam" id="TIGR01451">
    <property type="entry name" value="B_ant_repeat"/>
    <property type="match status" value="5"/>
</dbReference>
<dbReference type="InterPro" id="IPR047589">
    <property type="entry name" value="DUF11_rpt"/>
</dbReference>
<feature type="region of interest" description="Disordered" evidence="1">
    <location>
        <begin position="1768"/>
        <end position="1794"/>
    </location>
</feature>
<evidence type="ECO:0000313" key="4">
    <source>
        <dbReference type="EMBL" id="SMD09004.1"/>
    </source>
</evidence>
<feature type="domain" description="DUF11" evidence="3">
    <location>
        <begin position="1422"/>
        <end position="1538"/>
    </location>
</feature>
<evidence type="ECO:0000256" key="2">
    <source>
        <dbReference type="SAM" id="SignalP"/>
    </source>
</evidence>
<feature type="compositionally biased region" description="Polar residues" evidence="1">
    <location>
        <begin position="1778"/>
        <end position="1794"/>
    </location>
</feature>
<dbReference type="Gene3D" id="2.60.40.10">
    <property type="entry name" value="Immunoglobulins"/>
    <property type="match status" value="5"/>
</dbReference>
<feature type="chain" id="PRO_5012709661" evidence="2">
    <location>
        <begin position="32"/>
        <end position="1794"/>
    </location>
</feature>
<dbReference type="PANTHER" id="PTHR34819">
    <property type="entry name" value="LARGE CYSTEINE-RICH PERIPLASMIC PROTEIN OMCB"/>
    <property type="match status" value="1"/>
</dbReference>
<feature type="signal peptide" evidence="2">
    <location>
        <begin position="1"/>
        <end position="31"/>
    </location>
</feature>
<sequence>MTVFYYVINSFRIKFLLAALLLLLSAMALNAQTYTKHYIAPAPWQYWSKANEVVVATNSTSAVTVTIQKSDGTLMATLSAVAGTPAVYRFTALPSTLAINALNTVLNAAGMIVTGTRPISVNVRNVASDALGTEGTDTNIKGNASLFSFGDAAIGSTFRVGYYRDGSLNSGTGERPTYSIMAIGNNTTIKIGGVATTTLNAGQSYLFRANIGTLVESSGPAVMNTGASFDAPVACADGTSNPVPPISSLGAEYVVIRGNGNTTAEQSVIIATEANTTLTITNFNLNGTVASTSTVNLVAGGSFTQIPNGVGTTRYTSTRIVATKNVVVYSGSADGCEVDVATIAPIASCGGSLRAESYKFRGYAVGSGTPPDLPYFGFILTRSLTDKVYLTTKGSATINYTGTDIETIPGIGARRQLGSSGIYEIDFTNVLIGAPSVFTLTSASRLTIAAIESGAGFSMANYISPFPEKALQPTVNQTDCASATLSVDAGSSGPYQWYLDGAAIAGATGSTLVATASGSYSVTSQLDCGISAQSLPATVALCNIDRSIVKTVDNLTPSVGATVTFTLTAKNLGIGNAIGVSATDLLPNGFTFVSATASGGTSYNAATGLWSIGSLGSNAEVSLVIKAIVKSTGSYVNTAAISGTQTDNVTSNDVSSVTLTPAASIGVDVSGTDAQTVCINNAITNIVYSIGGTATGATVTGLPAGVTASYSSATKKLTISGTPTAATAGTQTYTVTTVGGTPNSTTTGTITVQGVVGTPVFAAGTASSRCQGSEVITYAATAANTTGITYTLSNSSAGVINSATGEVTWSSLFSGTATITASAAGCSGPKTAVHTVTVSSTGAVNSSTTVCAGDATVRTLTLSGQSAGSTVSRWESSVDNGVSWQSIANTGTTQTYSNLAVTTMYRAVVVAGSCTNTYANAATITVTPVPVVTDQETSLCGGGGTFTVAPAGVPSGTTYTWAAPVKSPSTITGGTAASNQSSISQALSISGSSAGTVTYTVTPTYSGCTGTSFKVTVTLVPTITATASNPAAICSGSVFSVSPTASVSGIQYTWTAAQLSGAAVSGFSSQTTPVAAPISQRLTNTGSGAGVVRYTVTPILNGCSGTSFNIDVTVQSVLTPGSIGADQTVCANTAAATLNSVSAGTGSGTISYRWESSQDGTTWNTIAQATGASYSPGTLTATTQFRRTALNESGCSSAPSNIVTITVTQPPTPANAGPDQTQYNSGVFTLQGNAPSIGTGTWTVKAGTGTASIANPGSPGTTVTIAPNTSVTLVWSIANGICNASADEVVLTYNAVADLQISKNVNSNSPKVGDIVTFTVTALNNGPSTATAVKVTDVLRAGYAFVAATPSAGTFNPATGEWTIGTLGLNAAQSLELKAEVTANKTAADYQNTAVIAGAENDPVAANNTVTLTTVVPQRVLDMGLVKTAGTAAAGQPLTYTLTVTNNGPSNLNPADVITLTDALPAGFTSAVYTAGSGTYTSANGNWTGLTLAAGQSAALSISGTLAATATGSISNTASLTGPTGTADPVSANNTATVVSAISRIMDFAVVKTAGTAVAGQPLTYTISLTNNGPATLQAADNITVTDALPNGFENPVYTASSGNFSSTTGNWTGLTLASGQSVSLSISGTVAATASGSLSNTAVVNGPADTSDPVNTNNSSTVVSTIGRVMDLGLSKTASAAVAGQPLVYTITVTNNGSSSLLPTDNITITDALPAGFTGAVYAATKGSFTSSNGNWTGLNLGTGQSASLTITGTLSATATGSISNTASVTGPAGSADPNTANNSSTVTTPVSR</sequence>
<dbReference type="InterPro" id="IPR051172">
    <property type="entry name" value="Chlamydia_OmcB"/>
</dbReference>
<feature type="non-terminal residue" evidence="4">
    <location>
        <position position="1794"/>
    </location>
</feature>
<reference evidence="5" key="1">
    <citation type="submission" date="2017-04" db="EMBL/GenBank/DDBJ databases">
        <authorList>
            <person name="Varghese N."/>
            <person name="Submissions S."/>
        </authorList>
    </citation>
    <scope>NUCLEOTIDE SEQUENCE [LARGE SCALE GENOMIC DNA]</scope>
    <source>
        <strain evidence="5">DSM 12126</strain>
    </source>
</reference>
<feature type="domain" description="DUF11" evidence="3">
    <location>
        <begin position="1298"/>
        <end position="1413"/>
    </location>
</feature>
<proteinExistence type="predicted"/>
<dbReference type="STRING" id="151894.SAMN04488524_4810"/>
<keyword evidence="2" id="KW-0732">Signal</keyword>
<organism evidence="4 5">
    <name type="scientific">Pedobacter africanus</name>
    <dbReference type="NCBI Taxonomy" id="151894"/>
    <lineage>
        <taxon>Bacteria</taxon>
        <taxon>Pseudomonadati</taxon>
        <taxon>Bacteroidota</taxon>
        <taxon>Sphingobacteriia</taxon>
        <taxon>Sphingobacteriales</taxon>
        <taxon>Sphingobacteriaceae</taxon>
        <taxon>Pedobacter</taxon>
    </lineage>
</organism>
<protein>
    <submittedName>
        <fullName evidence="4">Conserved repeat domain-containing protein</fullName>
    </submittedName>
</protein>
<dbReference type="Proteomes" id="UP000192756">
    <property type="component" value="Unassembled WGS sequence"/>
</dbReference>
<dbReference type="Pfam" id="PF01345">
    <property type="entry name" value="DUF11"/>
    <property type="match status" value="5"/>
</dbReference>
<keyword evidence="5" id="KW-1185">Reference proteome</keyword>
<dbReference type="InterPro" id="IPR001434">
    <property type="entry name" value="OmcB-like_DUF11"/>
</dbReference>
<accession>A0A1W2EH09</accession>
<feature type="domain" description="DUF11" evidence="3">
    <location>
        <begin position="1672"/>
        <end position="1789"/>
    </location>
</feature>
<evidence type="ECO:0000313" key="5">
    <source>
        <dbReference type="Proteomes" id="UP000192756"/>
    </source>
</evidence>
<feature type="domain" description="DUF11" evidence="3">
    <location>
        <begin position="1547"/>
        <end position="1663"/>
    </location>
</feature>